<evidence type="ECO:0000313" key="6">
    <source>
        <dbReference type="Proteomes" id="UP000716004"/>
    </source>
</evidence>
<protein>
    <recommendedName>
        <fullName evidence="3">Pyridine nucleotide-disulfide oxidoreductase domain-containing protein 2</fullName>
    </recommendedName>
</protein>
<dbReference type="GO" id="GO:0016491">
    <property type="term" value="F:oxidoreductase activity"/>
    <property type="evidence" value="ECO:0007669"/>
    <property type="project" value="InterPro"/>
</dbReference>
<dbReference type="Gene3D" id="3.50.50.60">
    <property type="entry name" value="FAD/NAD(P)-binding domain"/>
    <property type="match status" value="2"/>
</dbReference>
<comment type="subunit">
    <text evidence="2">Interacts with COX5B; this interaction may contribute to localize PYROXD2 to the inner face of the inner mitochondrial membrane.</text>
</comment>
<comment type="caution">
    <text evidence="5">The sequence shown here is derived from an EMBL/GenBank/DDBJ whole genome shotgun (WGS) entry which is preliminary data.</text>
</comment>
<name>A0A8J7YLI7_9ARCH</name>
<dbReference type="InterPro" id="IPR036188">
    <property type="entry name" value="FAD/NAD-bd_sf"/>
</dbReference>
<accession>A0A8J7YLI7</accession>
<evidence type="ECO:0000259" key="4">
    <source>
        <dbReference type="Pfam" id="PF01593"/>
    </source>
</evidence>
<dbReference type="PANTHER" id="PTHR10668">
    <property type="entry name" value="PHYTOENE DEHYDROGENASE"/>
    <property type="match status" value="1"/>
</dbReference>
<organism evidence="5 6">
    <name type="scientific">Candidatus Sysuiplasma superficiale</name>
    <dbReference type="NCBI Taxonomy" id="2823368"/>
    <lineage>
        <taxon>Archaea</taxon>
        <taxon>Methanobacteriati</taxon>
        <taxon>Thermoplasmatota</taxon>
        <taxon>Thermoplasmata</taxon>
        <taxon>Candidatus Sysuiplasmatales</taxon>
        <taxon>Candidatus Sysuiplasmataceae</taxon>
        <taxon>Candidatus Sysuiplasma</taxon>
    </lineage>
</organism>
<evidence type="ECO:0000256" key="3">
    <source>
        <dbReference type="ARBA" id="ARBA00040298"/>
    </source>
</evidence>
<gene>
    <name evidence="5" type="ORF">J9259_09250</name>
</gene>
<evidence type="ECO:0000256" key="1">
    <source>
        <dbReference type="ARBA" id="ARBA00037217"/>
    </source>
</evidence>
<dbReference type="PANTHER" id="PTHR10668:SF103">
    <property type="entry name" value="PYRIDINE NUCLEOTIDE-DISULFIDE OXIDOREDUCTASE DOMAIN-CONTAINING PROTEIN 2"/>
    <property type="match status" value="1"/>
</dbReference>
<evidence type="ECO:0000256" key="2">
    <source>
        <dbReference type="ARBA" id="ARBA00038825"/>
    </source>
</evidence>
<comment type="function">
    <text evidence="1">Probable oxidoreductase that may play a role as regulator of mitochondrial function.</text>
</comment>
<dbReference type="EMBL" id="JAGVSJ010000050">
    <property type="protein sequence ID" value="MBX8632679.1"/>
    <property type="molecule type" value="Genomic_DNA"/>
</dbReference>
<dbReference type="Proteomes" id="UP000716004">
    <property type="component" value="Unassembled WGS sequence"/>
</dbReference>
<proteinExistence type="predicted"/>
<dbReference type="Pfam" id="PF01593">
    <property type="entry name" value="Amino_oxidase"/>
    <property type="match status" value="1"/>
</dbReference>
<feature type="domain" description="Amine oxidase" evidence="4">
    <location>
        <begin position="15"/>
        <end position="494"/>
    </location>
</feature>
<dbReference type="InterPro" id="IPR002937">
    <property type="entry name" value="Amino_oxidase"/>
</dbReference>
<reference evidence="5" key="1">
    <citation type="submission" date="2021-04" db="EMBL/GenBank/DDBJ databases">
        <title>Genomic insights into ecological role and evolution of a novel Thermoplasmata order Candidatus Sysuiplasmatales.</title>
        <authorList>
            <person name="Yuan Y."/>
        </authorList>
    </citation>
    <scope>NUCLEOTIDE SEQUENCE</scope>
    <source>
        <strain evidence="5">YP2-bin.285</strain>
    </source>
</reference>
<evidence type="ECO:0000313" key="5">
    <source>
        <dbReference type="EMBL" id="MBX8632679.1"/>
    </source>
</evidence>
<dbReference type="SUPFAM" id="SSF51905">
    <property type="entry name" value="FAD/NAD(P)-binding domain"/>
    <property type="match status" value="1"/>
</dbReference>
<dbReference type="AlphaFoldDB" id="A0A8J7YLI7"/>
<sequence>MTDYDAIIIGSGHNGLTCGCYLAKAGLKVCIVERRNIIGGAAVTEELWQGIKISRASYVPGVMDKIITDLELVKHGLSLKPVDPQNFAPFPSGKHLFTYLSDEKTAKSMEKFSKNDAREFPRFSEYLRNFAETVEPLLLAPPPSLNDLTSFFEGSEFEDVVREILMTSAADLLNEHFESDEVKGALVMNGVLNTSMGPDTVGTSYIMAMALGKRGYHCAIGGTGAVTKALASYFRAHGGTVITDAEVKNIIIEKGKATGIELKTGKKLTSKIVVSNADPKTTFLKLVGEDHLEDDFVRKTESLRAYGTSFKINLVLNSHLNFKALPSAVVADQQKALTDINPSIDYGQKAYDDSRWGRIPDEPPLSIFSQTAWDNTMAPAGMHTLSIISKYNPYVLREGKWEDLKPIALERALNVLENYCPGVRKSITHIDALSPLDLEKTFGFTEGNVTHLDQTLNQMLSFRPLVGWAHYRTPINSLYICGAGTHPGGGVKGAPGHNAAQIILEDLKIKA</sequence>